<reference evidence="1" key="1">
    <citation type="submission" date="2023-05" db="EMBL/GenBank/DDBJ databases">
        <authorList>
            <person name="Stuckert A."/>
        </authorList>
    </citation>
    <scope>NUCLEOTIDE SEQUENCE</scope>
</reference>
<dbReference type="Proteomes" id="UP001162483">
    <property type="component" value="Unassembled WGS sequence"/>
</dbReference>
<sequence>MIGTIPVSNQLYGQLAETMAAFSGSPMARDCPRRLWKAAGEWGIVFRCL</sequence>
<organism evidence="1 2">
    <name type="scientific">Staurois parvus</name>
    <dbReference type="NCBI Taxonomy" id="386267"/>
    <lineage>
        <taxon>Eukaryota</taxon>
        <taxon>Metazoa</taxon>
        <taxon>Chordata</taxon>
        <taxon>Craniata</taxon>
        <taxon>Vertebrata</taxon>
        <taxon>Euteleostomi</taxon>
        <taxon>Amphibia</taxon>
        <taxon>Batrachia</taxon>
        <taxon>Anura</taxon>
        <taxon>Neobatrachia</taxon>
        <taxon>Ranoidea</taxon>
        <taxon>Ranidae</taxon>
        <taxon>Staurois</taxon>
    </lineage>
</organism>
<gene>
    <name evidence="1" type="ORF">SPARVUS_LOCUS11414369</name>
</gene>
<evidence type="ECO:0000313" key="2">
    <source>
        <dbReference type="Proteomes" id="UP001162483"/>
    </source>
</evidence>
<keyword evidence="2" id="KW-1185">Reference proteome</keyword>
<accession>A0ABN9F9J5</accession>
<proteinExistence type="predicted"/>
<evidence type="ECO:0000313" key="1">
    <source>
        <dbReference type="EMBL" id="CAI9592755.1"/>
    </source>
</evidence>
<name>A0ABN9F9J5_9NEOB</name>
<comment type="caution">
    <text evidence="1">The sequence shown here is derived from an EMBL/GenBank/DDBJ whole genome shotgun (WGS) entry which is preliminary data.</text>
</comment>
<dbReference type="EMBL" id="CATNWA010016447">
    <property type="protein sequence ID" value="CAI9592755.1"/>
    <property type="molecule type" value="Genomic_DNA"/>
</dbReference>
<protein>
    <submittedName>
        <fullName evidence="1">Uncharacterized protein</fullName>
    </submittedName>
</protein>